<keyword evidence="4" id="KW-0540">Nuclease</keyword>
<evidence type="ECO:0000256" key="2">
    <source>
        <dbReference type="SAM" id="Phobius"/>
    </source>
</evidence>
<evidence type="ECO:0000259" key="3">
    <source>
        <dbReference type="Pfam" id="PF03372"/>
    </source>
</evidence>
<name>C2M9E1_9PORP</name>
<keyword evidence="2" id="KW-1133">Transmembrane helix</keyword>
<dbReference type="Gene3D" id="3.60.10.10">
    <property type="entry name" value="Endonuclease/exonuclease/phosphatase"/>
    <property type="match status" value="1"/>
</dbReference>
<keyword evidence="2" id="KW-0812">Transmembrane</keyword>
<feature type="transmembrane region" description="Helical" evidence="2">
    <location>
        <begin position="68"/>
        <end position="91"/>
    </location>
</feature>
<dbReference type="GO" id="GO:0016020">
    <property type="term" value="C:membrane"/>
    <property type="evidence" value="ECO:0007669"/>
    <property type="project" value="GOC"/>
</dbReference>
<dbReference type="Proteomes" id="UP000003303">
    <property type="component" value="Unassembled WGS sequence"/>
</dbReference>
<reference evidence="4 5" key="1">
    <citation type="submission" date="2009-04" db="EMBL/GenBank/DDBJ databases">
        <authorList>
            <person name="Sebastian Y."/>
            <person name="Madupu R."/>
            <person name="Durkin A.S."/>
            <person name="Torralba M."/>
            <person name="Methe B."/>
            <person name="Sutton G.G."/>
            <person name="Strausberg R.L."/>
            <person name="Nelson K.E."/>
        </authorList>
    </citation>
    <scope>NUCLEOTIDE SEQUENCE [LARGE SCALE GENOMIC DNA]</scope>
    <source>
        <strain evidence="4 5">60-3</strain>
    </source>
</reference>
<dbReference type="STRING" id="596327.PORUE0001_1536"/>
<feature type="compositionally biased region" description="Polar residues" evidence="1">
    <location>
        <begin position="1"/>
        <end position="21"/>
    </location>
</feature>
<keyword evidence="5" id="KW-1185">Reference proteome</keyword>
<dbReference type="InterPro" id="IPR005135">
    <property type="entry name" value="Endo/exonuclease/phosphatase"/>
</dbReference>
<protein>
    <submittedName>
        <fullName evidence="4">Endonuclease/exonuclease/phosphatase family protein</fullName>
    </submittedName>
</protein>
<feature type="transmembrane region" description="Helical" evidence="2">
    <location>
        <begin position="97"/>
        <end position="117"/>
    </location>
</feature>
<dbReference type="CDD" id="cd09084">
    <property type="entry name" value="EEP-2"/>
    <property type="match status" value="1"/>
</dbReference>
<dbReference type="SUPFAM" id="SSF56219">
    <property type="entry name" value="DNase I-like"/>
    <property type="match status" value="1"/>
</dbReference>
<feature type="transmembrane region" description="Helical" evidence="2">
    <location>
        <begin position="34"/>
        <end position="56"/>
    </location>
</feature>
<keyword evidence="4" id="KW-0255">Endonuclease</keyword>
<dbReference type="InterPro" id="IPR036691">
    <property type="entry name" value="Endo/exonu/phosph_ase_sf"/>
</dbReference>
<keyword evidence="4" id="KW-0378">Hydrolase</keyword>
<proteinExistence type="predicted"/>
<dbReference type="GO" id="GO:0004527">
    <property type="term" value="F:exonuclease activity"/>
    <property type="evidence" value="ECO:0007669"/>
    <property type="project" value="UniProtKB-KW"/>
</dbReference>
<sequence>MHSMDSTTPSPAPRKTSSQSSKKPRTLWGMIRGFWHTFVSFGNLLLLLLFAGSLLSRYISPTTIILSAYLGLLFPLLFALVVLQAIYWFIIRAWSRAAINTVMLLLSLPTLLLYAPLRARQTPPIDRENWIKVVSLNANAFQFTKLGAHDQHATTDYLAKSDADIICLQEAWLSSNKSKYMSERSLRHTLSNYPYYSSAYAVKDHGSRLIVLSKYPILSTRPIDLHSKFNGGAVFTILVGEKKLVLYNLHLESFGFTREEQAHYFQLAQEVNPKGFTQAVGGRFSPAFKRRAQQVEQIYQDINYQESPYLLVCGDFNDTPISYTHHRLSAGLHDAIATTGRGTNYSYYFKSLIGVRIDHMLYSDQIVARAAHVDRSVNISDHKPIICYFKLK</sequence>
<dbReference type="eggNOG" id="COG3568">
    <property type="taxonomic scope" value="Bacteria"/>
</dbReference>
<evidence type="ECO:0000256" key="1">
    <source>
        <dbReference type="SAM" id="MobiDB-lite"/>
    </source>
</evidence>
<comment type="caution">
    <text evidence="4">The sequence shown here is derived from an EMBL/GenBank/DDBJ whole genome shotgun (WGS) entry which is preliminary data.</text>
</comment>
<accession>C2M9E1</accession>
<dbReference type="Pfam" id="PF03372">
    <property type="entry name" value="Exo_endo_phos"/>
    <property type="match status" value="1"/>
</dbReference>
<evidence type="ECO:0000313" key="5">
    <source>
        <dbReference type="Proteomes" id="UP000003303"/>
    </source>
</evidence>
<feature type="region of interest" description="Disordered" evidence="1">
    <location>
        <begin position="1"/>
        <end position="23"/>
    </location>
</feature>
<organism evidence="4 5">
    <name type="scientific">Porphyromonas uenonis 60-3</name>
    <dbReference type="NCBI Taxonomy" id="596327"/>
    <lineage>
        <taxon>Bacteria</taxon>
        <taxon>Pseudomonadati</taxon>
        <taxon>Bacteroidota</taxon>
        <taxon>Bacteroidia</taxon>
        <taxon>Bacteroidales</taxon>
        <taxon>Porphyromonadaceae</taxon>
        <taxon>Porphyromonas</taxon>
    </lineage>
</organism>
<dbReference type="InterPro" id="IPR051916">
    <property type="entry name" value="GPI-anchor_lipid_remodeler"/>
</dbReference>
<dbReference type="PANTHER" id="PTHR14859:SF1">
    <property type="entry name" value="PGAP2-INTERACTING PROTEIN"/>
    <property type="match status" value="1"/>
</dbReference>
<dbReference type="EMBL" id="ACLR01000019">
    <property type="protein sequence ID" value="EEK17679.1"/>
    <property type="molecule type" value="Genomic_DNA"/>
</dbReference>
<gene>
    <name evidence="4" type="ORF">PORUE0001_1536</name>
</gene>
<dbReference type="PANTHER" id="PTHR14859">
    <property type="entry name" value="CALCOFLUOR WHITE HYPERSENSITIVE PROTEIN PRECURSOR"/>
    <property type="match status" value="1"/>
</dbReference>
<dbReference type="AlphaFoldDB" id="C2M9E1"/>
<keyword evidence="4" id="KW-0269">Exonuclease</keyword>
<evidence type="ECO:0000313" key="4">
    <source>
        <dbReference type="EMBL" id="EEK17679.1"/>
    </source>
</evidence>
<dbReference type="GO" id="GO:0006506">
    <property type="term" value="P:GPI anchor biosynthetic process"/>
    <property type="evidence" value="ECO:0007669"/>
    <property type="project" value="TreeGrafter"/>
</dbReference>
<dbReference type="GO" id="GO:0004519">
    <property type="term" value="F:endonuclease activity"/>
    <property type="evidence" value="ECO:0007669"/>
    <property type="project" value="UniProtKB-KW"/>
</dbReference>
<feature type="domain" description="Endonuclease/exonuclease/phosphatase" evidence="3">
    <location>
        <begin position="135"/>
        <end position="382"/>
    </location>
</feature>
<keyword evidence="2" id="KW-0472">Membrane</keyword>